<reference evidence="1 2" key="1">
    <citation type="journal article" date="2021" name="Commun. Biol.">
        <title>The genome of Shorea leprosula (Dipterocarpaceae) highlights the ecological relevance of drought in aseasonal tropical rainforests.</title>
        <authorList>
            <person name="Ng K.K.S."/>
            <person name="Kobayashi M.J."/>
            <person name="Fawcett J.A."/>
            <person name="Hatakeyama M."/>
            <person name="Paape T."/>
            <person name="Ng C.H."/>
            <person name="Ang C.C."/>
            <person name="Tnah L.H."/>
            <person name="Lee C.T."/>
            <person name="Nishiyama T."/>
            <person name="Sese J."/>
            <person name="O'Brien M.J."/>
            <person name="Copetti D."/>
            <person name="Mohd Noor M.I."/>
            <person name="Ong R.C."/>
            <person name="Putra M."/>
            <person name="Sireger I.Z."/>
            <person name="Indrioko S."/>
            <person name="Kosugi Y."/>
            <person name="Izuno A."/>
            <person name="Isagi Y."/>
            <person name="Lee S.L."/>
            <person name="Shimizu K.K."/>
        </authorList>
    </citation>
    <scope>NUCLEOTIDE SEQUENCE [LARGE SCALE GENOMIC DNA]</scope>
    <source>
        <strain evidence="1">214</strain>
    </source>
</reference>
<evidence type="ECO:0000313" key="1">
    <source>
        <dbReference type="EMBL" id="GKV51621.1"/>
    </source>
</evidence>
<dbReference type="AlphaFoldDB" id="A0AAV5MNP3"/>
<sequence>MADGRSEEVVSNKQVILRDYVTGFPKETDMYISTTSISLKAL</sequence>
<dbReference type="Proteomes" id="UP001054252">
    <property type="component" value="Unassembled WGS sequence"/>
</dbReference>
<accession>A0AAV5MNP3</accession>
<name>A0AAV5MNP3_9ROSI</name>
<gene>
    <name evidence="1" type="ORF">SLEP1_g58256</name>
</gene>
<evidence type="ECO:0000313" key="2">
    <source>
        <dbReference type="Proteomes" id="UP001054252"/>
    </source>
</evidence>
<proteinExistence type="predicted"/>
<organism evidence="1 2">
    <name type="scientific">Rubroshorea leprosula</name>
    <dbReference type="NCBI Taxonomy" id="152421"/>
    <lineage>
        <taxon>Eukaryota</taxon>
        <taxon>Viridiplantae</taxon>
        <taxon>Streptophyta</taxon>
        <taxon>Embryophyta</taxon>
        <taxon>Tracheophyta</taxon>
        <taxon>Spermatophyta</taxon>
        <taxon>Magnoliopsida</taxon>
        <taxon>eudicotyledons</taxon>
        <taxon>Gunneridae</taxon>
        <taxon>Pentapetalae</taxon>
        <taxon>rosids</taxon>
        <taxon>malvids</taxon>
        <taxon>Malvales</taxon>
        <taxon>Dipterocarpaceae</taxon>
        <taxon>Rubroshorea</taxon>
    </lineage>
</organism>
<comment type="caution">
    <text evidence="1">The sequence shown here is derived from an EMBL/GenBank/DDBJ whole genome shotgun (WGS) entry which is preliminary data.</text>
</comment>
<protein>
    <submittedName>
        <fullName evidence="1">Uncharacterized protein</fullName>
    </submittedName>
</protein>
<dbReference type="Gene3D" id="3.90.180.10">
    <property type="entry name" value="Medium-chain alcohol dehydrogenases, catalytic domain"/>
    <property type="match status" value="1"/>
</dbReference>
<dbReference type="EMBL" id="BPVZ01000519">
    <property type="protein sequence ID" value="GKV51621.1"/>
    <property type="molecule type" value="Genomic_DNA"/>
</dbReference>
<keyword evidence="2" id="KW-1185">Reference proteome</keyword>